<dbReference type="EMBL" id="JAPJZH010000004">
    <property type="protein sequence ID" value="MDA4845449.1"/>
    <property type="molecule type" value="Genomic_DNA"/>
</dbReference>
<dbReference type="SUPFAM" id="SSF46955">
    <property type="entry name" value="Putative DNA-binding domain"/>
    <property type="match status" value="1"/>
</dbReference>
<dbReference type="Proteomes" id="UP001148313">
    <property type="component" value="Unassembled WGS sequence"/>
</dbReference>
<sequence>MNKFMPILTFTASEAAKLSGVTLTMLDYLCREKFVRPSASKTRGRGRARQFNFGDLLTLKVIARLLQSGVEVRRLAKGLRTMRAKLGPQAKDQMKYLVTDGREIFLHEYGTLESLTQNGQLSFAFVIDLSVCENEINAARLATLTATA</sequence>
<dbReference type="RefSeq" id="WP_271089073.1">
    <property type="nucleotide sequence ID" value="NZ_JAPJZH010000004.1"/>
</dbReference>
<dbReference type="Pfam" id="PF13411">
    <property type="entry name" value="MerR_1"/>
    <property type="match status" value="1"/>
</dbReference>
<dbReference type="InterPro" id="IPR009061">
    <property type="entry name" value="DNA-bd_dom_put_sf"/>
</dbReference>
<organism evidence="2 3">
    <name type="scientific">Hoeflea poritis</name>
    <dbReference type="NCBI Taxonomy" id="2993659"/>
    <lineage>
        <taxon>Bacteria</taxon>
        <taxon>Pseudomonadati</taxon>
        <taxon>Pseudomonadota</taxon>
        <taxon>Alphaproteobacteria</taxon>
        <taxon>Hyphomicrobiales</taxon>
        <taxon>Rhizobiaceae</taxon>
        <taxon>Hoeflea</taxon>
    </lineage>
</organism>
<dbReference type="Gene3D" id="1.10.1660.10">
    <property type="match status" value="1"/>
</dbReference>
<protein>
    <submittedName>
        <fullName evidence="2">MerR family transcriptional regulator</fullName>
    </submittedName>
</protein>
<gene>
    <name evidence="2" type="ORF">OOZ53_08820</name>
</gene>
<proteinExistence type="predicted"/>
<evidence type="ECO:0000313" key="2">
    <source>
        <dbReference type="EMBL" id="MDA4845449.1"/>
    </source>
</evidence>
<feature type="domain" description="HTH merR-type" evidence="1">
    <location>
        <begin position="10"/>
        <end position="79"/>
    </location>
</feature>
<evidence type="ECO:0000259" key="1">
    <source>
        <dbReference type="SMART" id="SM00422"/>
    </source>
</evidence>
<dbReference type="SMART" id="SM00422">
    <property type="entry name" value="HTH_MERR"/>
    <property type="match status" value="1"/>
</dbReference>
<evidence type="ECO:0000313" key="3">
    <source>
        <dbReference type="Proteomes" id="UP001148313"/>
    </source>
</evidence>
<name>A0ABT4VL62_9HYPH</name>
<accession>A0ABT4VL62</accession>
<dbReference type="InterPro" id="IPR000551">
    <property type="entry name" value="MerR-type_HTH_dom"/>
</dbReference>
<keyword evidence="3" id="KW-1185">Reference proteome</keyword>
<reference evidence="2" key="1">
    <citation type="submission" date="2022-11" db="EMBL/GenBank/DDBJ databases">
        <title>Hoeflea poritis sp. nov., isolated from scleractinian coral Porites lutea.</title>
        <authorList>
            <person name="Zhang G."/>
            <person name="Wei Q."/>
            <person name="Cai L."/>
        </authorList>
    </citation>
    <scope>NUCLEOTIDE SEQUENCE</scope>
    <source>
        <strain evidence="2">E7-10</strain>
    </source>
</reference>
<comment type="caution">
    <text evidence="2">The sequence shown here is derived from an EMBL/GenBank/DDBJ whole genome shotgun (WGS) entry which is preliminary data.</text>
</comment>